<protein>
    <submittedName>
        <fullName evidence="2">Uncharacterized protein</fullName>
    </submittedName>
</protein>
<keyword evidence="1" id="KW-0472">Membrane</keyword>
<proteinExistence type="predicted"/>
<evidence type="ECO:0000313" key="2">
    <source>
        <dbReference type="EMBL" id="MBU3065302.1"/>
    </source>
</evidence>
<dbReference type="EMBL" id="JAHKNI010000010">
    <property type="protein sequence ID" value="MBU3065302.1"/>
    <property type="molecule type" value="Genomic_DNA"/>
</dbReference>
<keyword evidence="3" id="KW-1185">Reference proteome</keyword>
<keyword evidence="1" id="KW-1133">Transmembrane helix</keyword>
<organism evidence="2 3">
    <name type="scientific">Nocardia albiluteola</name>
    <dbReference type="NCBI Taxonomy" id="2842303"/>
    <lineage>
        <taxon>Bacteria</taxon>
        <taxon>Bacillati</taxon>
        <taxon>Actinomycetota</taxon>
        <taxon>Actinomycetes</taxon>
        <taxon>Mycobacteriales</taxon>
        <taxon>Nocardiaceae</taxon>
        <taxon>Nocardia</taxon>
    </lineage>
</organism>
<gene>
    <name evidence="2" type="ORF">KO481_27715</name>
</gene>
<evidence type="ECO:0000313" key="3">
    <source>
        <dbReference type="Proteomes" id="UP000733379"/>
    </source>
</evidence>
<comment type="caution">
    <text evidence="2">The sequence shown here is derived from an EMBL/GenBank/DDBJ whole genome shotgun (WGS) entry which is preliminary data.</text>
</comment>
<feature type="transmembrane region" description="Helical" evidence="1">
    <location>
        <begin position="6"/>
        <end position="27"/>
    </location>
</feature>
<sequence length="64" mass="7410">MSRADVWHHIMCGLIALGGSLGAAEVYGEYMRERRQPEQEPVAEFWDWSIPDRWYDQATGRGRA</sequence>
<accession>A0ABS6B4R5</accession>
<dbReference type="Proteomes" id="UP000733379">
    <property type="component" value="Unassembled WGS sequence"/>
</dbReference>
<dbReference type="RefSeq" id="WP_215921326.1">
    <property type="nucleotide sequence ID" value="NZ_JAHKNI010000010.1"/>
</dbReference>
<name>A0ABS6B4R5_9NOCA</name>
<evidence type="ECO:0000256" key="1">
    <source>
        <dbReference type="SAM" id="Phobius"/>
    </source>
</evidence>
<reference evidence="2 3" key="1">
    <citation type="submission" date="2021-06" db="EMBL/GenBank/DDBJ databases">
        <title>Actinomycetes sequencing.</title>
        <authorList>
            <person name="Shan Q."/>
        </authorList>
    </citation>
    <scope>NUCLEOTIDE SEQUENCE [LARGE SCALE GENOMIC DNA]</scope>
    <source>
        <strain evidence="2 3">NEAU-G5</strain>
    </source>
</reference>
<keyword evidence="1" id="KW-0812">Transmembrane</keyword>